<feature type="transmembrane region" description="Helical" evidence="1">
    <location>
        <begin position="201"/>
        <end position="221"/>
    </location>
</feature>
<reference evidence="2" key="1">
    <citation type="submission" date="2019-11" db="UniProtKB">
        <authorList>
            <consortium name="WormBaseParasite"/>
        </authorList>
    </citation>
    <scope>IDENTIFICATION</scope>
</reference>
<keyword evidence="1" id="KW-0472">Membrane</keyword>
<proteinExistence type="predicted"/>
<keyword evidence="1" id="KW-0812">Transmembrane</keyword>
<feature type="transmembrane region" description="Helical" evidence="1">
    <location>
        <begin position="543"/>
        <end position="559"/>
    </location>
</feature>
<keyword evidence="1" id="KW-1133">Transmembrane helix</keyword>
<dbReference type="AlphaFoldDB" id="A0A5K3FUJ0"/>
<protein>
    <submittedName>
        <fullName evidence="2">EXS domain-containing protein</fullName>
    </submittedName>
</protein>
<feature type="transmembrane region" description="Helical" evidence="1">
    <location>
        <begin position="467"/>
        <end position="487"/>
    </location>
</feature>
<feature type="transmembrane region" description="Helical" evidence="1">
    <location>
        <begin position="132"/>
        <end position="151"/>
    </location>
</feature>
<feature type="transmembrane region" description="Helical" evidence="1">
    <location>
        <begin position="63"/>
        <end position="83"/>
    </location>
</feature>
<feature type="transmembrane region" description="Helical" evidence="1">
    <location>
        <begin position="103"/>
        <end position="120"/>
    </location>
</feature>
<evidence type="ECO:0000256" key="1">
    <source>
        <dbReference type="SAM" id="Phobius"/>
    </source>
</evidence>
<organism evidence="2">
    <name type="scientific">Mesocestoides corti</name>
    <name type="common">Flatworm</name>
    <dbReference type="NCBI Taxonomy" id="53468"/>
    <lineage>
        <taxon>Eukaryota</taxon>
        <taxon>Metazoa</taxon>
        <taxon>Spiralia</taxon>
        <taxon>Lophotrochozoa</taxon>
        <taxon>Platyhelminthes</taxon>
        <taxon>Cestoda</taxon>
        <taxon>Eucestoda</taxon>
        <taxon>Cyclophyllidea</taxon>
        <taxon>Mesocestoididae</taxon>
        <taxon>Mesocestoides</taxon>
    </lineage>
</organism>
<sequence length="579" mass="66100">MNTISRVELLIYSAIYCSLLLGLHLHCAKTDVAAYKDLPRGARRIVRGFYNTIGTDYNEIESYFVMGPYLACLFVACLLVNLFNVPYKIQVVELLSVGLMIRLYGYQLMAVIVAISILLATTGRCLRGTRILPQLVGLLVIGLIEKILEYVPRINFSWYLHSSSLAYAGFFSQVVRAMMVCCDYAKLQEPTGWGQLLSESIGFQAMAGVFMPASFVVFTDWQRWRNGEFKFVWSKPFHLAPEKRVGSATVLRTLSFWRLSGHAAKIAFWTAVHKYLLCSIDIIGVVIGPTQRILTDHGTPMDWVIICFTCYTFLVRFTLFYVIFYELSRLVGDFQQFLLSPAFSPNTLELVRGDPLAAKFWKQASLVERWIRVEVTVECLMPEGPCCTMIAFTSSEIWRFFDTGLYNVLKHYIYIPWMEVVTMVTYGNKDNLRGQTSPVVQNIAAVFGAVFTFLFVLTFHGWNKGNYVWVTISFVLWMIERFVAKANRTYALSDNLSKRLGAAWEQRIRCAACSGLQMINLLSFSFFVTSYDSAWFLVDSTPARPYVALPFWFVLYCSLQMKIGLMSCNWCGIASLWTF</sequence>
<evidence type="ECO:0000313" key="2">
    <source>
        <dbReference type="WBParaSite" id="MCU_010713-RA"/>
    </source>
</evidence>
<dbReference type="WBParaSite" id="MCU_010713-RA">
    <property type="protein sequence ID" value="MCU_010713-RA"/>
    <property type="gene ID" value="MCU_010713"/>
</dbReference>
<feature type="transmembrane region" description="Helical" evidence="1">
    <location>
        <begin position="439"/>
        <end position="461"/>
    </location>
</feature>
<accession>A0A5K3FUJ0</accession>
<feature type="transmembrane region" description="Helical" evidence="1">
    <location>
        <begin position="508"/>
        <end position="531"/>
    </location>
</feature>
<name>A0A5K3FUJ0_MESCO</name>
<feature type="transmembrane region" description="Helical" evidence="1">
    <location>
        <begin position="303"/>
        <end position="324"/>
    </location>
</feature>
<feature type="transmembrane region" description="Helical" evidence="1">
    <location>
        <begin position="266"/>
        <end position="288"/>
    </location>
</feature>